<dbReference type="SMART" id="SM00382">
    <property type="entry name" value="AAA"/>
    <property type="match status" value="1"/>
</dbReference>
<dbReference type="HAMAP" id="MF_00004">
    <property type="entry name" value="Aden_phosphoribosyltr"/>
    <property type="match status" value="1"/>
</dbReference>
<evidence type="ECO:0000313" key="25">
    <source>
        <dbReference type="EMBL" id="OZJ05690.1"/>
    </source>
</evidence>
<comment type="similarity">
    <text evidence="6">Belongs to the purine/pyrimidine phosphoribosyltransferase family.</text>
</comment>
<evidence type="ECO:0000256" key="5">
    <source>
        <dbReference type="ARBA" id="ARBA00005378"/>
    </source>
</evidence>
<evidence type="ECO:0000256" key="1">
    <source>
        <dbReference type="ARBA" id="ARBA00000868"/>
    </source>
</evidence>
<evidence type="ECO:0000256" key="10">
    <source>
        <dbReference type="ARBA" id="ARBA00022676"/>
    </source>
</evidence>
<evidence type="ECO:0000256" key="2">
    <source>
        <dbReference type="ARBA" id="ARBA00004123"/>
    </source>
</evidence>
<evidence type="ECO:0000256" key="8">
    <source>
        <dbReference type="ARBA" id="ARBA00011893"/>
    </source>
</evidence>
<comment type="subcellular location">
    <subcellularLocation>
        <location evidence="3">Cytoplasm</location>
        <location evidence="3">Cytoskeleton</location>
    </subcellularLocation>
    <subcellularLocation>
        <location evidence="2">Nucleus</location>
    </subcellularLocation>
</comment>
<dbReference type="GO" id="GO:0006281">
    <property type="term" value="P:DNA repair"/>
    <property type="evidence" value="ECO:0007669"/>
    <property type="project" value="TreeGrafter"/>
</dbReference>
<dbReference type="Gene3D" id="3.40.50.300">
    <property type="entry name" value="P-loop containing nucleotide triphosphate hydrolases"/>
    <property type="match status" value="1"/>
</dbReference>
<evidence type="ECO:0000256" key="11">
    <source>
        <dbReference type="ARBA" id="ARBA00022679"/>
    </source>
</evidence>
<comment type="caution">
    <text evidence="25">The sequence shown here is derived from an EMBL/GenBank/DDBJ whole genome shotgun (WGS) entry which is preliminary data.</text>
</comment>
<dbReference type="PANTHER" id="PTHR11669">
    <property type="entry name" value="REPLICATION FACTOR C / DNA POLYMERASE III GAMMA-TAU SUBUNIT"/>
    <property type="match status" value="1"/>
</dbReference>
<dbReference type="CDD" id="cd00009">
    <property type="entry name" value="AAA"/>
    <property type="match status" value="1"/>
</dbReference>
<dbReference type="FunFam" id="3.40.50.2020:FF:000021">
    <property type="entry name" value="Adenine phosphoribosyltransferase"/>
    <property type="match status" value="1"/>
</dbReference>
<dbReference type="InterPro" id="IPR005764">
    <property type="entry name" value="Ade_phspho_trans"/>
</dbReference>
<dbReference type="NCBIfam" id="NF001679">
    <property type="entry name" value="PRK00440.1"/>
    <property type="match status" value="1"/>
</dbReference>
<dbReference type="InterPro" id="IPR036859">
    <property type="entry name" value="CAP-Gly_dom_sf"/>
</dbReference>
<keyword evidence="20" id="KW-0539">Nucleus</keyword>
<dbReference type="FunFam" id="1.10.8.60:FF:000028">
    <property type="entry name" value="Replication factor C subunit 5"/>
    <property type="match status" value="1"/>
</dbReference>
<feature type="coiled-coil region" evidence="22">
    <location>
        <begin position="536"/>
        <end position="807"/>
    </location>
</feature>
<dbReference type="InterPro" id="IPR027417">
    <property type="entry name" value="P-loop_NTPase"/>
</dbReference>
<dbReference type="GO" id="GO:0003689">
    <property type="term" value="F:DNA clamp loader activity"/>
    <property type="evidence" value="ECO:0007669"/>
    <property type="project" value="TreeGrafter"/>
</dbReference>
<dbReference type="NCBIfam" id="NF002636">
    <property type="entry name" value="PRK02304.1-5"/>
    <property type="match status" value="1"/>
</dbReference>
<dbReference type="GO" id="GO:0005524">
    <property type="term" value="F:ATP binding"/>
    <property type="evidence" value="ECO:0007669"/>
    <property type="project" value="UniProtKB-KW"/>
</dbReference>
<accession>A0A261Y4X6</accession>
<dbReference type="EC" id="2.4.2.7" evidence="8"/>
<keyword evidence="17" id="KW-0243">Dynein</keyword>
<dbReference type="InterPro" id="IPR050238">
    <property type="entry name" value="DNA_Rep/Repair_Clamp_Loader"/>
</dbReference>
<feature type="compositionally biased region" description="Polar residues" evidence="23">
    <location>
        <begin position="472"/>
        <end position="490"/>
    </location>
</feature>
<comment type="catalytic activity">
    <reaction evidence="1">
        <text>AMP + diphosphate = 5-phospho-alpha-D-ribose 1-diphosphate + adenine</text>
        <dbReference type="Rhea" id="RHEA:16609"/>
        <dbReference type="ChEBI" id="CHEBI:16708"/>
        <dbReference type="ChEBI" id="CHEBI:33019"/>
        <dbReference type="ChEBI" id="CHEBI:58017"/>
        <dbReference type="ChEBI" id="CHEBI:456215"/>
        <dbReference type="EC" id="2.4.2.7"/>
    </reaction>
</comment>
<dbReference type="GO" id="GO:0006166">
    <property type="term" value="P:purine ribonucleoside salvage"/>
    <property type="evidence" value="ECO:0007669"/>
    <property type="project" value="UniProtKB-KW"/>
</dbReference>
<dbReference type="Gene3D" id="3.40.50.2020">
    <property type="match status" value="1"/>
</dbReference>
<reference evidence="25 26" key="1">
    <citation type="journal article" date="2017" name="Mycologia">
        <title>Bifiguratus adelaidae, gen. et sp. nov., a new member of Mucoromycotina in endophytic and soil-dwelling habitats.</title>
        <authorList>
            <person name="Torres-Cruz T.J."/>
            <person name="Billingsley Tobias T.L."/>
            <person name="Almatruk M."/>
            <person name="Hesse C."/>
            <person name="Kuske C.R."/>
            <person name="Desiro A."/>
            <person name="Benucci G.M."/>
            <person name="Bonito G."/>
            <person name="Stajich J.E."/>
            <person name="Dunlap C."/>
            <person name="Arnold A.E."/>
            <person name="Porras-Alfaro A."/>
        </authorList>
    </citation>
    <scope>NUCLEOTIDE SEQUENCE [LARGE SCALE GENOMIC DNA]</scope>
    <source>
        <strain evidence="25 26">AZ0501</strain>
    </source>
</reference>
<evidence type="ECO:0000256" key="22">
    <source>
        <dbReference type="SAM" id="Coils"/>
    </source>
</evidence>
<evidence type="ECO:0000256" key="15">
    <source>
        <dbReference type="ARBA" id="ARBA00022741"/>
    </source>
</evidence>
<dbReference type="InterPro" id="IPR022157">
    <property type="entry name" value="Dynactin"/>
</dbReference>
<dbReference type="PANTHER" id="PTHR11669:SF9">
    <property type="entry name" value="REPLICATION FACTOR C SUBUNIT 5"/>
    <property type="match status" value="1"/>
</dbReference>
<evidence type="ECO:0000259" key="24">
    <source>
        <dbReference type="PROSITE" id="PS50245"/>
    </source>
</evidence>
<keyword evidence="16" id="KW-0067">ATP-binding</keyword>
<organism evidence="25 26">
    <name type="scientific">Bifiguratus adelaidae</name>
    <dbReference type="NCBI Taxonomy" id="1938954"/>
    <lineage>
        <taxon>Eukaryota</taxon>
        <taxon>Fungi</taxon>
        <taxon>Fungi incertae sedis</taxon>
        <taxon>Mucoromycota</taxon>
        <taxon>Mucoromycotina</taxon>
        <taxon>Endogonomycetes</taxon>
        <taxon>Endogonales</taxon>
        <taxon>Endogonales incertae sedis</taxon>
        <taxon>Bifiguratus</taxon>
    </lineage>
</organism>
<dbReference type="SUPFAM" id="SSF48019">
    <property type="entry name" value="post-AAA+ oligomerization domain-like"/>
    <property type="match status" value="1"/>
</dbReference>
<dbReference type="GO" id="GO:0006271">
    <property type="term" value="P:DNA strand elongation involved in DNA replication"/>
    <property type="evidence" value="ECO:0007669"/>
    <property type="project" value="UniProtKB-ARBA"/>
</dbReference>
<keyword evidence="14" id="KW-0660">Purine salvage</keyword>
<sequence length="1743" mass="196734">MDVTTMDVDEDAPMVRKDKGKAVESFGEEKPDNLPWVEKYRPVHLSDLVSHKDITSTIERFIDENRLPHLLLYGPPGTGKTSTILACARKLFGSNYKSMILELNASDDRGIDVVREQIKTFASTRKIFSSGFKLIILDEADAMTTAAQAALRRVIEKYTKNVRFCIICNYVSKIIPAIQSRCTRFRFSPLEVQQVEERLKVIVDAEKVNLTQDGKEALLKLSNGDMRRALNILQSCHAAYQVVDETAIYNCTGHPHPADVQRIVDWLMSEEFSSAYTSIARLKQEKGLALQDIITEFHNFLEAMEFPPPARIYLLDKLAELEYRLATGATEKIQLSALVGMVKESVDLAAGVARNMKINLTHSLMLGARVEVQGKRGTVRYVGTTSFQTGKWVGIELDEPAGKNSGVVQGKRYFECRANHGVFVRPSQVQMVEEATSGTSSPEPAISPSRRSVVDASKLRSPALRRSLVQPARSTAPESTRLRQVQQQEDTSSERSTTSSPVPLAPPTVAVPTLVQEQKELPPSQDEAPIANSKEVDDLRLKLRLLESKRQEDREKIREADKYKMEAEQLTLVRTKLQQKLSEMQAELRECKRELKEVNEEKDAVEIRYNDVLENLEMMTLDKEMAEERADSTQQEIEVLKEKVEELTVNLSVYQQEGDAIGHMATDGGEERSVEVVQLERQNERLKEALMRLRDVTSEQESELQKRIKSLEKDTSQFMEVQILYERTKQQLTEAEEQMEELRARLDDAERAEDIIEQLGAKNLALNDKLEELQIAIEDLEALKELNDELEENHVETEKQLQAEIDQKDALIRAQLEALRVQEETNADYETTILQFRELVSNLQSDLEQLRDKTETEVSERQKLNSQSQAMLSLNLQLQSTVMKAHAKAIDIDLRKLDVAQAHDELECIRSYLPDAFIETENDPVQSLLLLKRMAFKADLIVKYLDPSSSTAEDVVPTAKQVQAAQVKALAGQLGDRIRQLVDFIDTCPSREFVKLGSIYHDVSGTERRLDGLITLLREDELVESDEKASNNINDLQRLNAQLEHICDLYLSHVEKTGPVYVAAHARAVESDSEKMFAILAFIHHILHGVAKDEEISFHEGTAQAMQEVVDPLYTVLSKCKSLKALAKKLNRPVTDAVSKNMTTKVDMVSRLEQLTTATAKLGSFCSSTYQDILNVKRHQDEQKEPWPLSRLLSVIFRNTQQVLSVDENLAWTGADKIVSSLCFELEALNSLLADDAKWMPVTTGASHPWIERAKELKARAIINQDLDRKLQTQADEILVLIKDVKIKDQLLQESSVKIELLEKRMVQVKKQADQIAALEASLSEAKGEAEMYDKELSKLQQEYNQLQRQHVELQTEAARQQTSAPVTSAQEITHTTQPRAVPDQQVAVQLESLRLAIKYLREENVYLKSRDVLQEHARVLGSPHTASELPKDPKLQKCIEQSKEISRQLSLNLASPKLVVLPKEPLGRWKSQTKDPEYQYQKYQRTQKALVQRSRQLAEQIKTFQWNEQGPISSTQPLAKIRIPLPHSAPMPLLHKIPFSHGSELEKIHSIFLSRKFLGSMSTKAKDIKRIERLLGTHQDFPKKGIVFKDLFPVFQDPVAVESLIANFVHHIHATHDAKVDAVVGLDARGFLLGPLVALRLGAAFVPVRKQGKLPGECHSASYQKEYGEDIFEMEKGSIKPNAHVIVIDDLIATGGSAKAAGDLVHASGATVMEFLFVMELDFLKGRDKLQAPTYSLIHIED</sequence>
<keyword evidence="11" id="KW-0808">Transferase</keyword>
<keyword evidence="15" id="KW-0547">Nucleotide-binding</keyword>
<dbReference type="Proteomes" id="UP000242875">
    <property type="component" value="Unassembled WGS sequence"/>
</dbReference>
<dbReference type="GO" id="GO:0044209">
    <property type="term" value="P:AMP salvage"/>
    <property type="evidence" value="ECO:0007669"/>
    <property type="project" value="UniProtKB-UniPathway"/>
</dbReference>
<feature type="coiled-coil region" evidence="22">
    <location>
        <begin position="833"/>
        <end position="867"/>
    </location>
</feature>
<comment type="similarity">
    <text evidence="5">Belongs to the activator 1 small subunits family.</text>
</comment>
<keyword evidence="13" id="KW-0235">DNA replication</keyword>
<dbReference type="Gene3D" id="1.20.272.10">
    <property type="match status" value="1"/>
</dbReference>
<dbReference type="Pfam" id="PF12455">
    <property type="entry name" value="Dynactin"/>
    <property type="match status" value="1"/>
</dbReference>
<dbReference type="Pfam" id="PF08542">
    <property type="entry name" value="Rep_fac_C"/>
    <property type="match status" value="1"/>
</dbReference>
<evidence type="ECO:0000256" key="20">
    <source>
        <dbReference type="ARBA" id="ARBA00023242"/>
    </source>
</evidence>
<dbReference type="Pfam" id="PF00004">
    <property type="entry name" value="AAA"/>
    <property type="match status" value="1"/>
</dbReference>
<proteinExistence type="inferred from homology"/>
<dbReference type="InterPro" id="IPR013748">
    <property type="entry name" value="Rep_factorC_C"/>
</dbReference>
<dbReference type="CDD" id="cd18140">
    <property type="entry name" value="HLD_clamp_RFC"/>
    <property type="match status" value="1"/>
</dbReference>
<dbReference type="GO" id="GO:0005874">
    <property type="term" value="C:microtubule"/>
    <property type="evidence" value="ECO:0007669"/>
    <property type="project" value="UniProtKB-KW"/>
</dbReference>
<feature type="compositionally biased region" description="Polar residues" evidence="23">
    <location>
        <begin position="1360"/>
        <end position="1379"/>
    </location>
</feature>
<evidence type="ECO:0000256" key="16">
    <source>
        <dbReference type="ARBA" id="ARBA00022840"/>
    </source>
</evidence>
<dbReference type="InterPro" id="IPR008921">
    <property type="entry name" value="DNA_pol3_clamp-load_cplx_C"/>
</dbReference>
<evidence type="ECO:0000256" key="19">
    <source>
        <dbReference type="ARBA" id="ARBA00023212"/>
    </source>
</evidence>
<comment type="similarity">
    <text evidence="7">Belongs to the dynactin 150 kDa subunit family.</text>
</comment>
<evidence type="ECO:0000256" key="14">
    <source>
        <dbReference type="ARBA" id="ARBA00022726"/>
    </source>
</evidence>
<dbReference type="CDD" id="cd06223">
    <property type="entry name" value="PRTases_typeI"/>
    <property type="match status" value="1"/>
</dbReference>
<evidence type="ECO:0000256" key="7">
    <source>
        <dbReference type="ARBA" id="ARBA00011010"/>
    </source>
</evidence>
<evidence type="ECO:0000256" key="4">
    <source>
        <dbReference type="ARBA" id="ARBA00004659"/>
    </source>
</evidence>
<dbReference type="InterPro" id="IPR000938">
    <property type="entry name" value="CAP-Gly_domain"/>
</dbReference>
<keyword evidence="18 22" id="KW-0175">Coiled coil</keyword>
<dbReference type="GO" id="GO:0003999">
    <property type="term" value="F:adenine phosphoribosyltransferase activity"/>
    <property type="evidence" value="ECO:0007669"/>
    <property type="project" value="UniProtKB-EC"/>
</dbReference>
<dbReference type="Gene3D" id="1.10.8.60">
    <property type="match status" value="1"/>
</dbReference>
<dbReference type="OrthoDB" id="2130750at2759"/>
<feature type="domain" description="CAP-Gly" evidence="24">
    <location>
        <begin position="383"/>
        <end position="425"/>
    </location>
</feature>
<evidence type="ECO:0000256" key="21">
    <source>
        <dbReference type="ARBA" id="ARBA00070184"/>
    </source>
</evidence>
<keyword evidence="12" id="KW-0493">Microtubule</keyword>
<keyword evidence="26" id="KW-1185">Reference proteome</keyword>
<dbReference type="GO" id="GO:0005737">
    <property type="term" value="C:cytoplasm"/>
    <property type="evidence" value="ECO:0007669"/>
    <property type="project" value="InterPro"/>
</dbReference>
<dbReference type="SUPFAM" id="SSF74924">
    <property type="entry name" value="Cap-Gly domain"/>
    <property type="match status" value="1"/>
</dbReference>
<dbReference type="InterPro" id="IPR029057">
    <property type="entry name" value="PRTase-like"/>
</dbReference>
<dbReference type="InterPro" id="IPR000836">
    <property type="entry name" value="PRTase_dom"/>
</dbReference>
<dbReference type="Gene3D" id="2.30.30.190">
    <property type="entry name" value="CAP Gly-rich-like domain"/>
    <property type="match status" value="1"/>
</dbReference>
<evidence type="ECO:0000256" key="23">
    <source>
        <dbReference type="SAM" id="MobiDB-lite"/>
    </source>
</evidence>
<dbReference type="GO" id="GO:0006168">
    <property type="term" value="P:adenine salvage"/>
    <property type="evidence" value="ECO:0007669"/>
    <property type="project" value="InterPro"/>
</dbReference>
<dbReference type="Pfam" id="PF00156">
    <property type="entry name" value="Pribosyltran"/>
    <property type="match status" value="1"/>
</dbReference>
<evidence type="ECO:0000256" key="12">
    <source>
        <dbReference type="ARBA" id="ARBA00022701"/>
    </source>
</evidence>
<dbReference type="SUPFAM" id="SSF52540">
    <property type="entry name" value="P-loop containing nucleoside triphosphate hydrolases"/>
    <property type="match status" value="1"/>
</dbReference>
<dbReference type="GO" id="GO:0031390">
    <property type="term" value="C:Ctf18 RFC-like complex"/>
    <property type="evidence" value="ECO:0007669"/>
    <property type="project" value="TreeGrafter"/>
</dbReference>
<evidence type="ECO:0000256" key="13">
    <source>
        <dbReference type="ARBA" id="ARBA00022705"/>
    </source>
</evidence>
<dbReference type="GO" id="GO:0031391">
    <property type="term" value="C:Elg1 RFC-like complex"/>
    <property type="evidence" value="ECO:0007669"/>
    <property type="project" value="TreeGrafter"/>
</dbReference>
<dbReference type="SUPFAM" id="SSF53271">
    <property type="entry name" value="PRTase-like"/>
    <property type="match status" value="1"/>
</dbReference>
<dbReference type="InterPro" id="IPR047854">
    <property type="entry name" value="RFC_lid"/>
</dbReference>
<dbReference type="InterPro" id="IPR003593">
    <property type="entry name" value="AAA+_ATPase"/>
</dbReference>
<evidence type="ECO:0000256" key="17">
    <source>
        <dbReference type="ARBA" id="ARBA00023017"/>
    </source>
</evidence>
<protein>
    <recommendedName>
        <fullName evidence="21">Replication factor C subunit 3</fullName>
        <ecNumber evidence="8">2.4.2.7</ecNumber>
    </recommendedName>
</protein>
<gene>
    <name evidence="25" type="ORF">BZG36_01418</name>
</gene>
<dbReference type="UniPathway" id="UPA00588">
    <property type="reaction ID" value="UER00646"/>
</dbReference>
<evidence type="ECO:0000256" key="3">
    <source>
        <dbReference type="ARBA" id="ARBA00004245"/>
    </source>
</evidence>
<dbReference type="GO" id="GO:0003677">
    <property type="term" value="F:DNA binding"/>
    <property type="evidence" value="ECO:0007669"/>
    <property type="project" value="InterPro"/>
</dbReference>
<dbReference type="GO" id="GO:0030286">
    <property type="term" value="C:dynein complex"/>
    <property type="evidence" value="ECO:0007669"/>
    <property type="project" value="UniProtKB-KW"/>
</dbReference>
<dbReference type="InterPro" id="IPR003959">
    <property type="entry name" value="ATPase_AAA_core"/>
</dbReference>
<dbReference type="GO" id="GO:0031389">
    <property type="term" value="C:Rad17 RFC-like complex"/>
    <property type="evidence" value="ECO:0007669"/>
    <property type="project" value="TreeGrafter"/>
</dbReference>
<dbReference type="EMBL" id="MVBO01000011">
    <property type="protein sequence ID" value="OZJ05690.1"/>
    <property type="molecule type" value="Genomic_DNA"/>
</dbReference>
<keyword evidence="9" id="KW-0963">Cytoplasm</keyword>
<feature type="region of interest" description="Disordered" evidence="23">
    <location>
        <begin position="1360"/>
        <end position="1381"/>
    </location>
</feature>
<feature type="compositionally biased region" description="Low complexity" evidence="23">
    <location>
        <begin position="494"/>
        <end position="507"/>
    </location>
</feature>
<dbReference type="FunFam" id="3.40.50.300:FF:000129">
    <property type="entry name" value="Replication factor C subunit 5"/>
    <property type="match status" value="1"/>
</dbReference>
<name>A0A261Y4X6_9FUNG</name>
<dbReference type="SMART" id="SM01052">
    <property type="entry name" value="CAP_GLY"/>
    <property type="match status" value="1"/>
</dbReference>
<keyword evidence="10" id="KW-0328">Glycosyltransferase</keyword>
<evidence type="ECO:0000256" key="9">
    <source>
        <dbReference type="ARBA" id="ARBA00022490"/>
    </source>
</evidence>
<evidence type="ECO:0000313" key="26">
    <source>
        <dbReference type="Proteomes" id="UP000242875"/>
    </source>
</evidence>
<dbReference type="FunFam" id="1.20.272.10:FF:000004">
    <property type="entry name" value="Replication factor C subunit 5"/>
    <property type="match status" value="1"/>
</dbReference>
<dbReference type="GO" id="GO:0005663">
    <property type="term" value="C:DNA replication factor C complex"/>
    <property type="evidence" value="ECO:0007669"/>
    <property type="project" value="TreeGrafter"/>
</dbReference>
<dbReference type="Pfam" id="PF01302">
    <property type="entry name" value="CAP_GLY"/>
    <property type="match status" value="1"/>
</dbReference>
<dbReference type="PROSITE" id="PS00845">
    <property type="entry name" value="CAP_GLY_1"/>
    <property type="match status" value="1"/>
</dbReference>
<keyword evidence="19" id="KW-0206">Cytoskeleton</keyword>
<evidence type="ECO:0000256" key="18">
    <source>
        <dbReference type="ARBA" id="ARBA00023054"/>
    </source>
</evidence>
<dbReference type="PROSITE" id="PS50245">
    <property type="entry name" value="CAP_GLY_2"/>
    <property type="match status" value="1"/>
</dbReference>
<evidence type="ECO:0000256" key="6">
    <source>
        <dbReference type="ARBA" id="ARBA00008391"/>
    </source>
</evidence>
<dbReference type="GO" id="GO:0016887">
    <property type="term" value="F:ATP hydrolysis activity"/>
    <property type="evidence" value="ECO:0007669"/>
    <property type="project" value="InterPro"/>
</dbReference>
<feature type="region of interest" description="Disordered" evidence="23">
    <location>
        <begin position="433"/>
        <end position="507"/>
    </location>
</feature>
<comment type="pathway">
    <text evidence="4">Purine metabolism; AMP biosynthesis via salvage pathway; AMP from adenine: step 1/1.</text>
</comment>